<sequence>MRQRPPGAAAPFVSSQQQQFPETISPMPVRPSHNHVRNLTPPTPEPTTGLVPYIPRSERGRNAGGGGGAPWT</sequence>
<evidence type="ECO:0000313" key="2">
    <source>
        <dbReference type="EMBL" id="KZV88387.1"/>
    </source>
</evidence>
<reference evidence="2 3" key="1">
    <citation type="journal article" date="2016" name="Mol. Biol. Evol.">
        <title>Comparative Genomics of Early-Diverging Mushroom-Forming Fungi Provides Insights into the Origins of Lignocellulose Decay Capabilities.</title>
        <authorList>
            <person name="Nagy L.G."/>
            <person name="Riley R."/>
            <person name="Tritt A."/>
            <person name="Adam C."/>
            <person name="Daum C."/>
            <person name="Floudas D."/>
            <person name="Sun H."/>
            <person name="Yadav J.S."/>
            <person name="Pangilinan J."/>
            <person name="Larsson K.H."/>
            <person name="Matsuura K."/>
            <person name="Barry K."/>
            <person name="Labutti K."/>
            <person name="Kuo R."/>
            <person name="Ohm R.A."/>
            <person name="Bhattacharya S.S."/>
            <person name="Shirouzu T."/>
            <person name="Yoshinaga Y."/>
            <person name="Martin F.M."/>
            <person name="Grigoriev I.V."/>
            <person name="Hibbett D.S."/>
        </authorList>
    </citation>
    <scope>NUCLEOTIDE SEQUENCE [LARGE SCALE GENOMIC DNA]</scope>
    <source>
        <strain evidence="2 3">HHB12029</strain>
    </source>
</reference>
<dbReference type="Proteomes" id="UP000077266">
    <property type="component" value="Unassembled WGS sequence"/>
</dbReference>
<dbReference type="EMBL" id="KV426101">
    <property type="protein sequence ID" value="KZV88387.1"/>
    <property type="molecule type" value="Genomic_DNA"/>
</dbReference>
<accession>A0A165F4T8</accession>
<gene>
    <name evidence="2" type="ORF">EXIGLDRAFT_722767</name>
</gene>
<feature type="region of interest" description="Disordered" evidence="1">
    <location>
        <begin position="1"/>
        <end position="72"/>
    </location>
</feature>
<evidence type="ECO:0000256" key="1">
    <source>
        <dbReference type="SAM" id="MobiDB-lite"/>
    </source>
</evidence>
<feature type="compositionally biased region" description="Polar residues" evidence="1">
    <location>
        <begin position="13"/>
        <end position="22"/>
    </location>
</feature>
<name>A0A165F4T8_EXIGL</name>
<evidence type="ECO:0000313" key="3">
    <source>
        <dbReference type="Proteomes" id="UP000077266"/>
    </source>
</evidence>
<keyword evidence="3" id="KW-1185">Reference proteome</keyword>
<proteinExistence type="predicted"/>
<organism evidence="2 3">
    <name type="scientific">Exidia glandulosa HHB12029</name>
    <dbReference type="NCBI Taxonomy" id="1314781"/>
    <lineage>
        <taxon>Eukaryota</taxon>
        <taxon>Fungi</taxon>
        <taxon>Dikarya</taxon>
        <taxon>Basidiomycota</taxon>
        <taxon>Agaricomycotina</taxon>
        <taxon>Agaricomycetes</taxon>
        <taxon>Auriculariales</taxon>
        <taxon>Exidiaceae</taxon>
        <taxon>Exidia</taxon>
    </lineage>
</organism>
<dbReference type="InParanoid" id="A0A165F4T8"/>
<feature type="compositionally biased region" description="Gly residues" evidence="1">
    <location>
        <begin position="62"/>
        <end position="72"/>
    </location>
</feature>
<dbReference type="AlphaFoldDB" id="A0A165F4T8"/>
<protein>
    <submittedName>
        <fullName evidence="2">Uncharacterized protein</fullName>
    </submittedName>
</protein>